<dbReference type="Pfam" id="PF00266">
    <property type="entry name" value="Aminotran_5"/>
    <property type="match status" value="1"/>
</dbReference>
<evidence type="ECO:0000313" key="13">
    <source>
        <dbReference type="Proteomes" id="UP001063368"/>
    </source>
</evidence>
<dbReference type="RefSeq" id="WP_152273493.1">
    <property type="nucleotide sequence ID" value="NZ_BAAAKG010000001.1"/>
</dbReference>
<dbReference type="Proteomes" id="UP001063368">
    <property type="component" value="Chromosome"/>
</dbReference>
<dbReference type="Gene3D" id="3.90.1150.10">
    <property type="entry name" value="Aspartate Aminotransferase, domain 1"/>
    <property type="match status" value="1"/>
</dbReference>
<keyword evidence="6" id="KW-0663">Pyridoxal phosphate</keyword>
<dbReference type="SUPFAM" id="SSF53383">
    <property type="entry name" value="PLP-dependent transferases"/>
    <property type="match status" value="1"/>
</dbReference>
<protein>
    <recommendedName>
        <fullName evidence="3">cysteine desulfurase</fullName>
        <ecNumber evidence="3">2.8.1.7</ecNumber>
    </recommendedName>
</protein>
<dbReference type="Gene3D" id="1.10.260.50">
    <property type="match status" value="1"/>
</dbReference>
<evidence type="ECO:0000256" key="7">
    <source>
        <dbReference type="ARBA" id="ARBA00023004"/>
    </source>
</evidence>
<keyword evidence="13" id="KW-1185">Reference proteome</keyword>
<dbReference type="PANTHER" id="PTHR11601">
    <property type="entry name" value="CYSTEINE DESULFURYLASE FAMILY MEMBER"/>
    <property type="match status" value="1"/>
</dbReference>
<evidence type="ECO:0000256" key="3">
    <source>
        <dbReference type="ARBA" id="ARBA00012239"/>
    </source>
</evidence>
<keyword evidence="4" id="KW-0808">Transferase</keyword>
<evidence type="ECO:0000313" key="12">
    <source>
        <dbReference type="EMBL" id="UYB35050.1"/>
    </source>
</evidence>
<accession>A0ABY6FPC0</accession>
<reference evidence="12" key="1">
    <citation type="submission" date="2022-09" db="EMBL/GenBank/DDBJ databases">
        <authorList>
            <person name="Li D."/>
            <person name="Cheng J."/>
            <person name="Li Y."/>
        </authorList>
    </citation>
    <scope>NUCLEOTIDE SEQUENCE</scope>
    <source>
        <strain evidence="12">DL</strain>
    </source>
</reference>
<keyword evidence="7" id="KW-0408">Iron</keyword>
<dbReference type="PROSITE" id="PS00595">
    <property type="entry name" value="AA_TRANSFER_CLASS_5"/>
    <property type="match status" value="1"/>
</dbReference>
<evidence type="ECO:0000256" key="1">
    <source>
        <dbReference type="ARBA" id="ARBA00001933"/>
    </source>
</evidence>
<comment type="cofactor">
    <cofactor evidence="1 10">
        <name>pyridoxal 5'-phosphate</name>
        <dbReference type="ChEBI" id="CHEBI:597326"/>
    </cofactor>
</comment>
<keyword evidence="8" id="KW-0411">Iron-sulfur</keyword>
<evidence type="ECO:0000256" key="5">
    <source>
        <dbReference type="ARBA" id="ARBA00022723"/>
    </source>
</evidence>
<evidence type="ECO:0000256" key="9">
    <source>
        <dbReference type="ARBA" id="ARBA00050776"/>
    </source>
</evidence>
<organism evidence="12 13">
    <name type="scientific">Arthrobacter koreensis</name>
    <dbReference type="NCBI Taxonomy" id="199136"/>
    <lineage>
        <taxon>Bacteria</taxon>
        <taxon>Bacillati</taxon>
        <taxon>Actinomycetota</taxon>
        <taxon>Actinomycetes</taxon>
        <taxon>Micrococcales</taxon>
        <taxon>Micrococcaceae</taxon>
        <taxon>Arthrobacter</taxon>
    </lineage>
</organism>
<dbReference type="InterPro" id="IPR015421">
    <property type="entry name" value="PyrdxlP-dep_Trfase_major"/>
</dbReference>
<evidence type="ECO:0000256" key="2">
    <source>
        <dbReference type="ARBA" id="ARBA00006490"/>
    </source>
</evidence>
<gene>
    <name evidence="12" type="ORF">N9A08_10435</name>
</gene>
<feature type="domain" description="Aminotransferase class V" evidence="11">
    <location>
        <begin position="2"/>
        <end position="361"/>
    </location>
</feature>
<proteinExistence type="inferred from homology"/>
<dbReference type="GeneID" id="95605715"/>
<evidence type="ECO:0000256" key="10">
    <source>
        <dbReference type="RuleBase" id="RU004504"/>
    </source>
</evidence>
<dbReference type="EC" id="2.8.1.7" evidence="3"/>
<evidence type="ECO:0000256" key="6">
    <source>
        <dbReference type="ARBA" id="ARBA00022898"/>
    </source>
</evidence>
<keyword evidence="5" id="KW-0479">Metal-binding</keyword>
<dbReference type="PIRSF" id="PIRSF005572">
    <property type="entry name" value="NifS"/>
    <property type="match status" value="1"/>
</dbReference>
<dbReference type="Gene3D" id="3.40.640.10">
    <property type="entry name" value="Type I PLP-dependent aspartate aminotransferase-like (Major domain)"/>
    <property type="match status" value="1"/>
</dbReference>
<dbReference type="InterPro" id="IPR015422">
    <property type="entry name" value="PyrdxlP-dep_Trfase_small"/>
</dbReference>
<comment type="similarity">
    <text evidence="2">Belongs to the class-V pyridoxal-phosphate-dependent aminotransferase family. NifS/IscS subfamily.</text>
</comment>
<dbReference type="EMBL" id="CP106856">
    <property type="protein sequence ID" value="UYB35050.1"/>
    <property type="molecule type" value="Genomic_DNA"/>
</dbReference>
<evidence type="ECO:0000256" key="4">
    <source>
        <dbReference type="ARBA" id="ARBA00022679"/>
    </source>
</evidence>
<dbReference type="InterPro" id="IPR020578">
    <property type="entry name" value="Aminotrans_V_PyrdxlP_BS"/>
</dbReference>
<dbReference type="InterPro" id="IPR016454">
    <property type="entry name" value="Cysteine_dSase"/>
</dbReference>
<comment type="catalytic activity">
    <reaction evidence="9">
        <text>(sulfur carrier)-H + L-cysteine = (sulfur carrier)-SH + L-alanine</text>
        <dbReference type="Rhea" id="RHEA:43892"/>
        <dbReference type="Rhea" id="RHEA-COMP:14737"/>
        <dbReference type="Rhea" id="RHEA-COMP:14739"/>
        <dbReference type="ChEBI" id="CHEBI:29917"/>
        <dbReference type="ChEBI" id="CHEBI:35235"/>
        <dbReference type="ChEBI" id="CHEBI:57972"/>
        <dbReference type="ChEBI" id="CHEBI:64428"/>
        <dbReference type="EC" id="2.8.1.7"/>
    </reaction>
</comment>
<evidence type="ECO:0000259" key="11">
    <source>
        <dbReference type="Pfam" id="PF00266"/>
    </source>
</evidence>
<dbReference type="PANTHER" id="PTHR11601:SF34">
    <property type="entry name" value="CYSTEINE DESULFURASE"/>
    <property type="match status" value="1"/>
</dbReference>
<evidence type="ECO:0000256" key="8">
    <source>
        <dbReference type="ARBA" id="ARBA00023014"/>
    </source>
</evidence>
<sequence length="386" mass="39715">MIYFDAAATTPVRPEVLAALAPLYTSDFGNPSSTHSAGETAARALDYARRTAADVLGVRPGDIVFTSGGTEADNLAIKGLALASPQGRHIVSSAVEHPAVLESLAYLQRFHGFRITLVPVDGTGRVDAAAVEAALTHDTTLCTIMTANNEVGTLQPVAEIAAACRARGIPFHTDAVQAAGWLPVSVTGTGIDAMSISGHKLGAPKGCGLLYVRGVLPLEPLLHGGGQERGRRSGTENVAGAVAMATALKLADQERQAAAPRAAKLRDYLIETVLDSVPGALLTGHRTDRLPGHASFCFPGTSGESVLLEAERAGVLCSSGSACAAGSDEPSAVLTAMGMDRETAQTAVRLSFPPSVRESEVALAARALSGAVERVRRLAGPAGTRS</sequence>
<dbReference type="InterPro" id="IPR000192">
    <property type="entry name" value="Aminotrans_V_dom"/>
</dbReference>
<dbReference type="InterPro" id="IPR015424">
    <property type="entry name" value="PyrdxlP-dep_Trfase"/>
</dbReference>
<name>A0ABY6FPC0_9MICC</name>